<protein>
    <recommendedName>
        <fullName evidence="2">Methyltransferase type 11 domain-containing protein</fullName>
    </recommendedName>
</protein>
<accession>A0A0F9A911</accession>
<dbReference type="AlphaFoldDB" id="A0A0F9A911"/>
<organism evidence="1">
    <name type="scientific">marine sediment metagenome</name>
    <dbReference type="NCBI Taxonomy" id="412755"/>
    <lineage>
        <taxon>unclassified sequences</taxon>
        <taxon>metagenomes</taxon>
        <taxon>ecological metagenomes</taxon>
    </lineage>
</organism>
<sequence>IMTPSLKYLFDALYNKKGFREILFKSPELGFNQKLDPATFLNRYIHMYYGHRFIYDYETINRLVKLTGFSKIEKIEIEDIPVDSIRTAYQDKSRNFTKQRWLISNLTCLLTK</sequence>
<feature type="non-terminal residue" evidence="1">
    <location>
        <position position="1"/>
    </location>
</feature>
<evidence type="ECO:0008006" key="2">
    <source>
        <dbReference type="Google" id="ProtNLM"/>
    </source>
</evidence>
<name>A0A0F9A911_9ZZZZ</name>
<evidence type="ECO:0000313" key="1">
    <source>
        <dbReference type="EMBL" id="KKK74994.1"/>
    </source>
</evidence>
<gene>
    <name evidence="1" type="ORF">LCGC14_2878180</name>
</gene>
<comment type="caution">
    <text evidence="1">The sequence shown here is derived from an EMBL/GenBank/DDBJ whole genome shotgun (WGS) entry which is preliminary data.</text>
</comment>
<proteinExistence type="predicted"/>
<reference evidence="1" key="1">
    <citation type="journal article" date="2015" name="Nature">
        <title>Complex archaea that bridge the gap between prokaryotes and eukaryotes.</title>
        <authorList>
            <person name="Spang A."/>
            <person name="Saw J.H."/>
            <person name="Jorgensen S.L."/>
            <person name="Zaremba-Niedzwiedzka K."/>
            <person name="Martijn J."/>
            <person name="Lind A.E."/>
            <person name="van Eijk R."/>
            <person name="Schleper C."/>
            <person name="Guy L."/>
            <person name="Ettema T.J."/>
        </authorList>
    </citation>
    <scope>NUCLEOTIDE SEQUENCE</scope>
</reference>
<dbReference type="EMBL" id="LAZR01056062">
    <property type="protein sequence ID" value="KKK74994.1"/>
    <property type="molecule type" value="Genomic_DNA"/>
</dbReference>